<feature type="region of interest" description="Disordered" evidence="1">
    <location>
        <begin position="127"/>
        <end position="176"/>
    </location>
</feature>
<proteinExistence type="predicted"/>
<comment type="caution">
    <text evidence="2">The sequence shown here is derived from an EMBL/GenBank/DDBJ whole genome shotgun (WGS) entry which is preliminary data.</text>
</comment>
<protein>
    <submittedName>
        <fullName evidence="2">Uncharacterized protein</fullName>
    </submittedName>
</protein>
<gene>
    <name evidence="2" type="ORF">LTR97_002207</name>
</gene>
<organism evidence="2 3">
    <name type="scientific">Elasticomyces elasticus</name>
    <dbReference type="NCBI Taxonomy" id="574655"/>
    <lineage>
        <taxon>Eukaryota</taxon>
        <taxon>Fungi</taxon>
        <taxon>Dikarya</taxon>
        <taxon>Ascomycota</taxon>
        <taxon>Pezizomycotina</taxon>
        <taxon>Dothideomycetes</taxon>
        <taxon>Dothideomycetidae</taxon>
        <taxon>Mycosphaerellales</taxon>
        <taxon>Teratosphaeriaceae</taxon>
        <taxon>Elasticomyces</taxon>
    </lineage>
</organism>
<evidence type="ECO:0000313" key="2">
    <source>
        <dbReference type="EMBL" id="KAK5705092.1"/>
    </source>
</evidence>
<feature type="region of interest" description="Disordered" evidence="1">
    <location>
        <begin position="262"/>
        <end position="300"/>
    </location>
</feature>
<feature type="compositionally biased region" description="Basic and acidic residues" evidence="1">
    <location>
        <begin position="138"/>
        <end position="163"/>
    </location>
</feature>
<sequence length="328" mass="36018">MATAAMPAQSAPVNFNGPKFQRHSLNPNILTAKLQALQFEDIHVEPAAKRDPSKRASYVPRNAANVFAATTTPAPRQGVSDVRRAKSVVQRQKPAFTAVGNPCINPKQLHAAMNMGMTATEATANIAAIPGPPSANTEKQRRASSNDKTHEQRQVEDAPERRASAGAYKPGDAAKRNAVRRHSVQPPAQGKLVTFTHGPQTAYEREAVFSSGSAILDNDEDHHAGLHHDELHRPAIRPQDRPNWAQQSQCGEEVHHFWRHSKAPHAEGGSDGSRHHIFDGPKSARPQAPRQKSLNSIPENLVTDAVSKIKKEEKANRRRSIVSFFRKL</sequence>
<name>A0AAN7WGR8_9PEZI</name>
<reference evidence="2" key="1">
    <citation type="submission" date="2023-08" db="EMBL/GenBank/DDBJ databases">
        <title>Black Yeasts Isolated from many extreme environments.</title>
        <authorList>
            <person name="Coleine C."/>
            <person name="Stajich J.E."/>
            <person name="Selbmann L."/>
        </authorList>
    </citation>
    <scope>NUCLEOTIDE SEQUENCE</scope>
    <source>
        <strain evidence="2">CCFEE 5810</strain>
    </source>
</reference>
<evidence type="ECO:0000256" key="1">
    <source>
        <dbReference type="SAM" id="MobiDB-lite"/>
    </source>
</evidence>
<dbReference type="AlphaFoldDB" id="A0AAN7WGR8"/>
<dbReference type="EMBL" id="JAVRQU010000003">
    <property type="protein sequence ID" value="KAK5705092.1"/>
    <property type="molecule type" value="Genomic_DNA"/>
</dbReference>
<dbReference type="Proteomes" id="UP001310594">
    <property type="component" value="Unassembled WGS sequence"/>
</dbReference>
<accession>A0AAN7WGR8</accession>
<evidence type="ECO:0000313" key="3">
    <source>
        <dbReference type="Proteomes" id="UP001310594"/>
    </source>
</evidence>